<dbReference type="EMBL" id="CP002209">
    <property type="protein sequence ID" value="ADN75483.1"/>
    <property type="molecule type" value="Genomic_DNA"/>
</dbReference>
<organism evidence="1 2">
    <name type="scientific">Ferrimonas balearica (strain DSM 9799 / CCM 4581 / KCTC 23876 / PAT)</name>
    <dbReference type="NCBI Taxonomy" id="550540"/>
    <lineage>
        <taxon>Bacteria</taxon>
        <taxon>Pseudomonadati</taxon>
        <taxon>Pseudomonadota</taxon>
        <taxon>Gammaproteobacteria</taxon>
        <taxon>Alteromonadales</taxon>
        <taxon>Ferrimonadaceae</taxon>
        <taxon>Ferrimonas</taxon>
    </lineage>
</organism>
<gene>
    <name evidence="1" type="ordered locus">Fbal_1274</name>
</gene>
<dbReference type="KEGG" id="fbl:Fbal_1274"/>
<reference evidence="1 2" key="1">
    <citation type="journal article" date="2010" name="Stand. Genomic Sci.">
        <title>Complete genome sequence of Ferrimonas balearica type strain (PAT).</title>
        <authorList>
            <person name="Nolan M."/>
            <person name="Sikorski J."/>
            <person name="Davenport K."/>
            <person name="Lucas S."/>
            <person name="Glavina Del Rio T."/>
            <person name="Tice H."/>
            <person name="Cheng J."/>
            <person name="Goodwin L."/>
            <person name="Pitluck S."/>
            <person name="Liolios K."/>
            <person name="Ivanova N."/>
            <person name="Mavromatis K."/>
            <person name="Ovchinnikova G."/>
            <person name="Pati A."/>
            <person name="Chen A."/>
            <person name="Palaniappan K."/>
            <person name="Land M."/>
            <person name="Hauser L."/>
            <person name="Chang Y."/>
            <person name="Jeffries C."/>
            <person name="Tapia R."/>
            <person name="Brettin T."/>
            <person name="Detter J."/>
            <person name="Han C."/>
            <person name="Yasawong M."/>
            <person name="Rohde M."/>
            <person name="Tindall B."/>
            <person name="Goker M."/>
            <person name="Woyke T."/>
            <person name="Bristow J."/>
            <person name="Eisen J."/>
            <person name="Markowitz V."/>
            <person name="Hugenholtz P."/>
            <person name="Kyrpides N."/>
            <person name="Klenk H."/>
            <person name="Lapidus A."/>
        </authorList>
    </citation>
    <scope>NUCLEOTIDE SEQUENCE [LARGE SCALE GENOMIC DNA]</scope>
    <source>
        <strain evidence="2">DSM 9799 / CCM 4581 / KCTC 23876 / PAT</strain>
    </source>
</reference>
<name>E1SLA5_FERBD</name>
<evidence type="ECO:0000313" key="1">
    <source>
        <dbReference type="EMBL" id="ADN75483.1"/>
    </source>
</evidence>
<keyword evidence="2" id="KW-1185">Reference proteome</keyword>
<dbReference type="AlphaFoldDB" id="E1SLA5"/>
<accession>E1SLA5</accession>
<protein>
    <submittedName>
        <fullName evidence="1">Uncharacterized protein</fullName>
    </submittedName>
</protein>
<dbReference type="Proteomes" id="UP000006683">
    <property type="component" value="Chromosome"/>
</dbReference>
<sequence>MSSPEKRLLSARLTLFLQVRQSDGQGPTYDQSVHLKADGIEFEQ</sequence>
<proteinExistence type="predicted"/>
<dbReference type="HOGENOM" id="CLU_3216548_0_0_6"/>
<evidence type="ECO:0000313" key="2">
    <source>
        <dbReference type="Proteomes" id="UP000006683"/>
    </source>
</evidence>